<sequence>MSFFQQQLQQVVPAVVSSTYGNAKDYDYSEDRATVTDLPFLVDLQPVLSVRNRDGQRELATENRWKFFTPEGTDLEVQKWYRYRWLDQEYDVEGVKRWPSAEFASGVDHVVVELLLREG</sequence>
<gene>
    <name evidence="1" type="primary">7</name>
    <name evidence="1" type="ORF">SEA_GHOBES_7</name>
</gene>
<dbReference type="EMBL" id="KX557278">
    <property type="protein sequence ID" value="AOE44360.1"/>
    <property type="molecule type" value="Genomic_DNA"/>
</dbReference>
<dbReference type="GeneID" id="29063343"/>
<dbReference type="Proteomes" id="UP000203019">
    <property type="component" value="Segment"/>
</dbReference>
<dbReference type="KEGG" id="vg:29063343"/>
<dbReference type="RefSeq" id="YP_009281110.1">
    <property type="nucleotide sequence ID" value="NC_031028.1"/>
</dbReference>
<proteinExistence type="predicted"/>
<keyword evidence="2" id="KW-1185">Reference proteome</keyword>
<organism evidence="1 2">
    <name type="scientific">Gordonia phage Ghobes</name>
    <dbReference type="NCBI Taxonomy" id="1887647"/>
    <lineage>
        <taxon>Viruses</taxon>
        <taxon>Duplodnaviria</taxon>
        <taxon>Heunggongvirae</taxon>
        <taxon>Uroviricota</taxon>
        <taxon>Caudoviricetes</taxon>
        <taxon>Ghobesvirus</taxon>
        <taxon>Ghobesvirus ghobes</taxon>
    </lineage>
</organism>
<evidence type="ECO:0000313" key="1">
    <source>
        <dbReference type="EMBL" id="AOE44360.1"/>
    </source>
</evidence>
<dbReference type="OrthoDB" id="13646at10239"/>
<accession>A0A1B3B014</accession>
<evidence type="ECO:0000313" key="2">
    <source>
        <dbReference type="Proteomes" id="UP000203019"/>
    </source>
</evidence>
<reference evidence="2" key="1">
    <citation type="submission" date="2016-07" db="EMBL/GenBank/DDBJ databases">
        <authorList>
            <person name="Florea S."/>
            <person name="Webb J.S."/>
            <person name="Jaromczyk J."/>
            <person name="Schardl C.L."/>
        </authorList>
    </citation>
    <scope>NUCLEOTIDE SEQUENCE [LARGE SCALE GENOMIC DNA]</scope>
</reference>
<protein>
    <submittedName>
        <fullName evidence="1">Head-to-tail connector protein</fullName>
    </submittedName>
</protein>
<name>A0A1B3B014_9CAUD</name>